<dbReference type="InterPro" id="IPR036322">
    <property type="entry name" value="WD40_repeat_dom_sf"/>
</dbReference>
<dbReference type="PIR" id="H90095">
    <property type="entry name" value="H90095"/>
</dbReference>
<dbReference type="GeneID" id="857382"/>
<dbReference type="SUPFAM" id="SSF50978">
    <property type="entry name" value="WD40 repeat-like"/>
    <property type="match status" value="1"/>
</dbReference>
<reference evidence="1 2" key="1">
    <citation type="journal article" date="2001" name="Nature">
        <title>The highly reduced genome of an enslaved algal nucleus.</title>
        <authorList>
            <person name="Douglas S."/>
            <person name="Zauner S."/>
            <person name="Fraunholz M."/>
            <person name="Beaton M."/>
            <person name="Penny S."/>
            <person name="Deng L."/>
            <person name="Wu X."/>
            <person name="Reith M."/>
            <person name="Cavalier-Smith T."/>
            <person name="Maier U."/>
        </authorList>
    </citation>
    <scope>NUCLEOTIDE SEQUENCE [LARGE SCALE GENOMIC DNA]</scope>
</reference>
<proteinExistence type="predicted"/>
<name>Q98RQ1_GUITH</name>
<dbReference type="EMBL" id="AF165818">
    <property type="protein sequence ID" value="AAK39895.1"/>
    <property type="molecule type" value="Genomic_DNA"/>
</dbReference>
<keyword evidence="1" id="KW-0542">Nucleomorph</keyword>
<dbReference type="RefSeq" id="XP_001713600.1">
    <property type="nucleotide sequence ID" value="XM_001713548.1"/>
</dbReference>
<evidence type="ECO:0000313" key="2">
    <source>
        <dbReference type="Proteomes" id="UP000242167"/>
    </source>
</evidence>
<protein>
    <submittedName>
        <fullName evidence="1">Uncharacterized protein</fullName>
    </submittedName>
</protein>
<gene>
    <name evidence="1" type="primary">orf304</name>
</gene>
<organism evidence="1 2">
    <name type="scientific">Guillardia theta</name>
    <name type="common">Cryptophyte</name>
    <name type="synonym">Cryptomonas phi</name>
    <dbReference type="NCBI Taxonomy" id="55529"/>
    <lineage>
        <taxon>Eukaryota</taxon>
        <taxon>Cryptophyceae</taxon>
        <taxon>Pyrenomonadales</taxon>
        <taxon>Geminigeraceae</taxon>
        <taxon>Guillardia</taxon>
    </lineage>
</organism>
<accession>Q98RQ1</accession>
<dbReference type="Proteomes" id="UP000242167">
    <property type="component" value="Nucleomorph 1"/>
</dbReference>
<sequence>MILYVTKNNKIIINKFDVINETYYGNKYHEIDFRQKSVNKISDHKKNIVFGINKEKLFFFNNINRKFVEIFSIKPNKFSDFFIYDQSNVVVSDKNFILLYNFSKYLKNELKYVYKFDSNISEMHYHKLSKIFFIKFFNKNRIDMWKVNDKNLVYINTCNLYDCNSLNLSNQKMEFFMYNEKKEILLLYDLFGNVKSKIKIDILSNNKKKLYSNFVKWFDTNSFLLTTSKSSLDLYDFRIKSKVSSIYLNTEKITHLETSNNSERFNFNFFYVDKAKLLNVFDIRNYKNILSINARNTIKNIFIN</sequence>
<evidence type="ECO:0000313" key="1">
    <source>
        <dbReference type="EMBL" id="AAK39895.1"/>
    </source>
</evidence>
<dbReference type="AlphaFoldDB" id="Q98RQ1"/>
<geneLocation type="nucleomorph" evidence="1"/>